<dbReference type="PANTHER" id="PTHR36482">
    <property type="entry name" value="OSJNBA0024J22.15 PROTEIN"/>
    <property type="match status" value="1"/>
</dbReference>
<dbReference type="OrthoDB" id="2617878at2759"/>
<gene>
    <name evidence="1" type="ORF">CCAM_LOCUS22811</name>
</gene>
<organism evidence="1 2">
    <name type="scientific">Cuscuta campestris</name>
    <dbReference type="NCBI Taxonomy" id="132261"/>
    <lineage>
        <taxon>Eukaryota</taxon>
        <taxon>Viridiplantae</taxon>
        <taxon>Streptophyta</taxon>
        <taxon>Embryophyta</taxon>
        <taxon>Tracheophyta</taxon>
        <taxon>Spermatophyta</taxon>
        <taxon>Magnoliopsida</taxon>
        <taxon>eudicotyledons</taxon>
        <taxon>Gunneridae</taxon>
        <taxon>Pentapetalae</taxon>
        <taxon>asterids</taxon>
        <taxon>lamiids</taxon>
        <taxon>Solanales</taxon>
        <taxon>Convolvulaceae</taxon>
        <taxon>Cuscuteae</taxon>
        <taxon>Cuscuta</taxon>
        <taxon>Cuscuta subgen. Grammica</taxon>
        <taxon>Cuscuta sect. Cleistogrammica</taxon>
    </lineage>
</organism>
<name>A0A484LXA6_9ASTE</name>
<dbReference type="InterPro" id="IPR049065">
    <property type="entry name" value="Nakanori"/>
</dbReference>
<proteinExistence type="predicted"/>
<accession>A0A484LXA6</accession>
<sequence>MSSKNVFGKAITVLEYPDREARAAAAYAAMEADDKHKQVIQYVNTLKTAYGDGISVLATIYNATGENLYFSASKEWYGKLYTGSSYPKIIQNGQWGGFLHCKSSAAASGSEAAVIFRAKANDDSSSSKGGKADVVIAWDNPWGPGASNKVYTEIGEKDKYNSSWDEVLSNLESSGASLSGFGFGLYSTATIPQESSPVLEVVLAVE</sequence>
<dbReference type="PANTHER" id="PTHR36482:SF5">
    <property type="entry name" value="23 KDA JASMONATE-INDUCED PROTEIN-LIKE"/>
    <property type="match status" value="1"/>
</dbReference>
<dbReference type="EMBL" id="OOIL02002239">
    <property type="protein sequence ID" value="VFQ81035.1"/>
    <property type="molecule type" value="Genomic_DNA"/>
</dbReference>
<dbReference type="Gene3D" id="2.60.270.50">
    <property type="match status" value="1"/>
</dbReference>
<dbReference type="Proteomes" id="UP000595140">
    <property type="component" value="Unassembled WGS sequence"/>
</dbReference>
<evidence type="ECO:0000313" key="2">
    <source>
        <dbReference type="Proteomes" id="UP000595140"/>
    </source>
</evidence>
<evidence type="ECO:0008006" key="3">
    <source>
        <dbReference type="Google" id="ProtNLM"/>
    </source>
</evidence>
<keyword evidence="2" id="KW-1185">Reference proteome</keyword>
<reference evidence="1 2" key="1">
    <citation type="submission" date="2018-04" db="EMBL/GenBank/DDBJ databases">
        <authorList>
            <person name="Vogel A."/>
        </authorList>
    </citation>
    <scope>NUCLEOTIDE SEQUENCE [LARGE SCALE GENOMIC DNA]</scope>
</reference>
<dbReference type="InterPro" id="IPR053085">
    <property type="entry name" value="Jasmonate-induced_protein"/>
</dbReference>
<protein>
    <recommendedName>
        <fullName evidence="3">23 kDa jasmonate-induced protein-like</fullName>
    </recommendedName>
</protein>
<dbReference type="AlphaFoldDB" id="A0A484LXA6"/>
<evidence type="ECO:0000313" key="1">
    <source>
        <dbReference type="EMBL" id="VFQ81035.1"/>
    </source>
</evidence>
<dbReference type="Pfam" id="PF21230">
    <property type="entry name" value="Nakanori"/>
    <property type="match status" value="1"/>
</dbReference>